<protein>
    <submittedName>
        <fullName evidence="1">Uncharacterized protein</fullName>
    </submittedName>
</protein>
<organism evidence="1 2">
    <name type="scientific">Streptomyces lavenduligriseus</name>
    <dbReference type="NCBI Taxonomy" id="67315"/>
    <lineage>
        <taxon>Bacteria</taxon>
        <taxon>Bacillati</taxon>
        <taxon>Actinomycetota</taxon>
        <taxon>Actinomycetes</taxon>
        <taxon>Kitasatosporales</taxon>
        <taxon>Streptomycetaceae</taxon>
        <taxon>Streptomyces</taxon>
    </lineage>
</organism>
<reference evidence="1 2" key="1">
    <citation type="submission" date="2022-05" db="EMBL/GenBank/DDBJ databases">
        <title>Genome Resource of Streptomyces lavenduligriseus GA1-1, a Strain with Broad-Spectrum Antifungal Activity against Phytopathogenic Fungi.</title>
        <authorList>
            <person name="Qi D."/>
        </authorList>
    </citation>
    <scope>NUCLEOTIDE SEQUENCE [LARGE SCALE GENOMIC DNA]</scope>
    <source>
        <strain evidence="1 2">GA1-1</strain>
    </source>
</reference>
<name>A0ABT0P322_9ACTN</name>
<evidence type="ECO:0000313" key="1">
    <source>
        <dbReference type="EMBL" id="MCL3998145.1"/>
    </source>
</evidence>
<gene>
    <name evidence="1" type="ORF">M4438_32360</name>
</gene>
<evidence type="ECO:0000313" key="2">
    <source>
        <dbReference type="Proteomes" id="UP001202052"/>
    </source>
</evidence>
<comment type="caution">
    <text evidence="1">The sequence shown here is derived from an EMBL/GenBank/DDBJ whole genome shotgun (WGS) entry which is preliminary data.</text>
</comment>
<proteinExistence type="predicted"/>
<dbReference type="EMBL" id="JAMCCK010000057">
    <property type="protein sequence ID" value="MCL3998145.1"/>
    <property type="molecule type" value="Genomic_DNA"/>
</dbReference>
<sequence>MSHGDLLTQKARYRARCTGIGHQTGLQHLQALQGQEPVPAASHDQARLEAAVFERLGGTIDYCAHPAGVARVHPSADHLVVEIDPKLGPEHSLPEHCLQALLPTQYTGSDEDEGREPGGIAGVRILGVDAAGLHLGLAGTNARVTIAGPGPKQWRAIVTQHRASCPERDLLPLWDEPTMTPFESAYLTADLTWWEEQADHAWVASGLLRRIALFHTVTKPYSLKYWPHGLGWKFELRYEHDVPMDHEALIAHLTHPVWGMPLQATREHCVCKPCDCDKGAERNCWYTLDMGEGRRGEIGIHFRRARAGRETDHEYERLVAAGADPKWLAQSLPSHHKRSAA</sequence>
<accession>A0ABT0P322</accession>
<dbReference type="RefSeq" id="WP_249492844.1">
    <property type="nucleotide sequence ID" value="NZ_JAMCCK010000057.1"/>
</dbReference>
<keyword evidence="2" id="KW-1185">Reference proteome</keyword>
<dbReference type="Proteomes" id="UP001202052">
    <property type="component" value="Unassembled WGS sequence"/>
</dbReference>